<name>A0A7X1CQ44_9LIST</name>
<dbReference type="EMBL" id="JAARWN010000008">
    <property type="protein sequence ID" value="MBC1936641.1"/>
    <property type="molecule type" value="Genomic_DNA"/>
</dbReference>
<evidence type="ECO:0000313" key="1">
    <source>
        <dbReference type="EMBL" id="MBC1936641.1"/>
    </source>
</evidence>
<reference evidence="1 2" key="1">
    <citation type="submission" date="2020-03" db="EMBL/GenBank/DDBJ databases">
        <title>Soil Listeria distribution.</title>
        <authorList>
            <person name="Liao J."/>
            <person name="Wiedmann M."/>
        </authorList>
    </citation>
    <scope>NUCLEOTIDE SEQUENCE [LARGE SCALE GENOMIC DNA]</scope>
    <source>
        <strain evidence="1 2">FSL L7-0741</strain>
    </source>
</reference>
<dbReference type="Proteomes" id="UP000535908">
    <property type="component" value="Unassembled WGS sequence"/>
</dbReference>
<evidence type="ECO:0008006" key="3">
    <source>
        <dbReference type="Google" id="ProtNLM"/>
    </source>
</evidence>
<sequence length="116" mass="13293">MVDMTDLKNINSIQDKFTSDKVKYNSTRTGEALQKLQAAETLLNTTIPEDIKRITGKESLWKGKSKTEYDELKSFYTRFRKDFNEAVKEYRKAVEGADHLLNNISDAKVLKEIGDA</sequence>
<protein>
    <recommendedName>
        <fullName evidence="3">WXG100 family type VII secretion target</fullName>
    </recommendedName>
</protein>
<evidence type="ECO:0000313" key="2">
    <source>
        <dbReference type="Proteomes" id="UP000535908"/>
    </source>
</evidence>
<dbReference type="RefSeq" id="WP_185409666.1">
    <property type="nucleotide sequence ID" value="NZ_JAARRE010000004.1"/>
</dbReference>
<gene>
    <name evidence="1" type="ORF">HCA69_09705</name>
</gene>
<dbReference type="AlphaFoldDB" id="A0A7X1CQ44"/>
<organism evidence="1 2">
    <name type="scientific">Listeria grandensis</name>
    <dbReference type="NCBI Taxonomy" id="1494963"/>
    <lineage>
        <taxon>Bacteria</taxon>
        <taxon>Bacillati</taxon>
        <taxon>Bacillota</taxon>
        <taxon>Bacilli</taxon>
        <taxon>Bacillales</taxon>
        <taxon>Listeriaceae</taxon>
        <taxon>Listeria</taxon>
    </lineage>
</organism>
<comment type="caution">
    <text evidence="1">The sequence shown here is derived from an EMBL/GenBank/DDBJ whole genome shotgun (WGS) entry which is preliminary data.</text>
</comment>
<proteinExistence type="predicted"/>
<accession>A0A7X1CQ44</accession>